<dbReference type="Pfam" id="PF13677">
    <property type="entry name" value="MotB_plug"/>
    <property type="match status" value="1"/>
</dbReference>
<name>A0ABY1ZMQ7_9GAMM</name>
<dbReference type="PROSITE" id="PS51123">
    <property type="entry name" value="OMPA_2"/>
    <property type="match status" value="1"/>
</dbReference>
<evidence type="ECO:0000256" key="4">
    <source>
        <dbReference type="ARBA" id="ARBA00022692"/>
    </source>
</evidence>
<dbReference type="Proteomes" id="UP000313645">
    <property type="component" value="Unassembled WGS sequence"/>
</dbReference>
<proteinExistence type="inferred from homology"/>
<keyword evidence="11" id="KW-1185">Reference proteome</keyword>
<accession>A0ABY1ZMQ7</accession>
<comment type="subcellular location">
    <subcellularLocation>
        <location evidence="1">Cell membrane</location>
        <topology evidence="1">Single-pass membrane protein</topology>
    </subcellularLocation>
</comment>
<protein>
    <submittedName>
        <fullName evidence="10">Type VI secretion system protein TssL</fullName>
    </submittedName>
</protein>
<keyword evidence="4 8" id="KW-0812">Transmembrane</keyword>
<evidence type="ECO:0000313" key="10">
    <source>
        <dbReference type="EMBL" id="TBW55917.1"/>
    </source>
</evidence>
<sequence>MDELPEEEQPGVPAWVVTFADLMSLLMCFFVLLLSFSEIDANKFKQIADELAKAFGVQRDVPAMEIPKGTTPVFDHFSAGKPEPTVLNVVRQQTSTDQPELETNTSRSEADAEITGAREQLVDQQFQQLERALREELQDGHLDLQKKDERIVIRIEEKGSFPSGSAQLTYSFEDTLYRMAKVLKDTPGELTIEGHTDDVPIHSPRYDSNWNLSADRAAAVANVLIKGGGISARRVTVQGFADTHPRVPNTGTMNRALNRRVEIIIDLSESHTEARMPLKDLAQPSLDTSALMETDPENNLNW</sequence>
<dbReference type="PANTHER" id="PTHR30329:SF21">
    <property type="entry name" value="LIPOPROTEIN YIAD-RELATED"/>
    <property type="match status" value="1"/>
</dbReference>
<evidence type="ECO:0000256" key="1">
    <source>
        <dbReference type="ARBA" id="ARBA00004162"/>
    </source>
</evidence>
<evidence type="ECO:0000256" key="5">
    <source>
        <dbReference type="ARBA" id="ARBA00022989"/>
    </source>
</evidence>
<organism evidence="10 11">
    <name type="scientific">Marinobacter halodurans</name>
    <dbReference type="NCBI Taxonomy" id="2528979"/>
    <lineage>
        <taxon>Bacteria</taxon>
        <taxon>Pseudomonadati</taxon>
        <taxon>Pseudomonadota</taxon>
        <taxon>Gammaproteobacteria</taxon>
        <taxon>Pseudomonadales</taxon>
        <taxon>Marinobacteraceae</taxon>
        <taxon>Marinobacter</taxon>
    </lineage>
</organism>
<dbReference type="RefSeq" id="WP_131481853.1">
    <property type="nucleotide sequence ID" value="NZ_SJDL01000014.1"/>
</dbReference>
<keyword evidence="3" id="KW-1003">Cell membrane</keyword>
<comment type="caution">
    <text evidence="10">The sequence shown here is derived from an EMBL/GenBank/DDBJ whole genome shotgun (WGS) entry which is preliminary data.</text>
</comment>
<feature type="transmembrane region" description="Helical" evidence="8">
    <location>
        <begin position="12"/>
        <end position="36"/>
    </location>
</feature>
<evidence type="ECO:0000256" key="7">
    <source>
        <dbReference type="PROSITE-ProRule" id="PRU00473"/>
    </source>
</evidence>
<keyword evidence="5 8" id="KW-1133">Transmembrane helix</keyword>
<dbReference type="InterPro" id="IPR050330">
    <property type="entry name" value="Bact_OuterMem_StrucFunc"/>
</dbReference>
<reference evidence="10 11" key="1">
    <citation type="submission" date="2019-02" db="EMBL/GenBank/DDBJ databases">
        <title>Marinobacter halodurans sp. nov., a marine bacterium isolated from sea tidal flat.</title>
        <authorList>
            <person name="Yoo Y."/>
            <person name="Lee D.W."/>
            <person name="Kim B.S."/>
            <person name="Kim J.-J."/>
        </authorList>
    </citation>
    <scope>NUCLEOTIDE SEQUENCE [LARGE SCALE GENOMIC DNA]</scope>
    <source>
        <strain evidence="10 11">YJ-S3-2</strain>
    </source>
</reference>
<dbReference type="InterPro" id="IPR006665">
    <property type="entry name" value="OmpA-like"/>
</dbReference>
<gene>
    <name evidence="10" type="ORF">EZI54_10800</name>
</gene>
<dbReference type="Gene3D" id="3.30.1330.60">
    <property type="entry name" value="OmpA-like domain"/>
    <property type="match status" value="1"/>
</dbReference>
<evidence type="ECO:0000256" key="6">
    <source>
        <dbReference type="ARBA" id="ARBA00023136"/>
    </source>
</evidence>
<evidence type="ECO:0000259" key="9">
    <source>
        <dbReference type="PROSITE" id="PS51123"/>
    </source>
</evidence>
<evidence type="ECO:0000256" key="3">
    <source>
        <dbReference type="ARBA" id="ARBA00022475"/>
    </source>
</evidence>
<dbReference type="PANTHER" id="PTHR30329">
    <property type="entry name" value="STATOR ELEMENT OF FLAGELLAR MOTOR COMPLEX"/>
    <property type="match status" value="1"/>
</dbReference>
<feature type="domain" description="OmpA-like" evidence="9">
    <location>
        <begin position="148"/>
        <end position="269"/>
    </location>
</feature>
<keyword evidence="6 7" id="KW-0472">Membrane</keyword>
<dbReference type="SUPFAM" id="SSF103088">
    <property type="entry name" value="OmpA-like"/>
    <property type="match status" value="1"/>
</dbReference>
<dbReference type="InterPro" id="IPR025713">
    <property type="entry name" value="MotB-like_N_dom"/>
</dbReference>
<dbReference type="EMBL" id="SJDL01000014">
    <property type="protein sequence ID" value="TBW55917.1"/>
    <property type="molecule type" value="Genomic_DNA"/>
</dbReference>
<dbReference type="Pfam" id="PF00691">
    <property type="entry name" value="OmpA"/>
    <property type="match status" value="1"/>
</dbReference>
<dbReference type="InterPro" id="IPR036737">
    <property type="entry name" value="OmpA-like_sf"/>
</dbReference>
<comment type="similarity">
    <text evidence="2">Belongs to the MotB family.</text>
</comment>
<evidence type="ECO:0000313" key="11">
    <source>
        <dbReference type="Proteomes" id="UP000313645"/>
    </source>
</evidence>
<evidence type="ECO:0000256" key="8">
    <source>
        <dbReference type="SAM" id="Phobius"/>
    </source>
</evidence>
<dbReference type="CDD" id="cd07185">
    <property type="entry name" value="OmpA_C-like"/>
    <property type="match status" value="1"/>
</dbReference>
<evidence type="ECO:0000256" key="2">
    <source>
        <dbReference type="ARBA" id="ARBA00008914"/>
    </source>
</evidence>
<dbReference type="NCBIfam" id="NF006508">
    <property type="entry name" value="PRK08944.1"/>
    <property type="match status" value="1"/>
</dbReference>